<sequence>MARWRTLHETTAILIFIAEGDEDWRKDSRIFRAYRGEKLLIAIINIVKSWVLVLSPHKI</sequence>
<protein>
    <submittedName>
        <fullName evidence="1">Uncharacterized protein</fullName>
    </submittedName>
</protein>
<reference evidence="1" key="1">
    <citation type="submission" date="2018-05" db="EMBL/GenBank/DDBJ databases">
        <title>Bacterial isolates from healthy term breastfed infants carrying antibiotic resistance genes.</title>
        <authorList>
            <person name="Casaburi G."/>
        </authorList>
    </citation>
    <scope>NUCLEOTIDE SEQUENCE [LARGE SCALE GENOMIC DNA]</scope>
    <source>
        <strain evidence="1">7084_4</strain>
    </source>
</reference>
<proteinExistence type="predicted"/>
<dbReference type="EMBL" id="CP029752">
    <property type="protein sequence ID" value="QFG76405.1"/>
    <property type="molecule type" value="Genomic_DNA"/>
</dbReference>
<accession>A0A5P6A999</accession>
<name>A0A5P6A999_RAOPL</name>
<dbReference type="AlphaFoldDB" id="A0A5P6A999"/>
<evidence type="ECO:0000313" key="1">
    <source>
        <dbReference type="EMBL" id="QFG76405.1"/>
    </source>
</evidence>
<gene>
    <name evidence="1" type="ORF">DMB90_01375</name>
</gene>
<organism evidence="1">
    <name type="scientific">Raoultella planticola</name>
    <name type="common">Klebsiella planticola</name>
    <dbReference type="NCBI Taxonomy" id="575"/>
    <lineage>
        <taxon>Bacteria</taxon>
        <taxon>Pseudomonadati</taxon>
        <taxon>Pseudomonadota</taxon>
        <taxon>Gammaproteobacteria</taxon>
        <taxon>Enterobacterales</taxon>
        <taxon>Enterobacteriaceae</taxon>
        <taxon>Klebsiella/Raoultella group</taxon>
        <taxon>Raoultella</taxon>
    </lineage>
</organism>